<feature type="compositionally biased region" description="Pro residues" evidence="1">
    <location>
        <begin position="1"/>
        <end position="10"/>
    </location>
</feature>
<dbReference type="EMBL" id="JBEYBN010000001">
    <property type="protein sequence ID" value="MEU2265003.1"/>
    <property type="molecule type" value="Genomic_DNA"/>
</dbReference>
<comment type="caution">
    <text evidence="2">The sequence shown here is derived from an EMBL/GenBank/DDBJ whole genome shotgun (WGS) entry which is preliminary data.</text>
</comment>
<feature type="compositionally biased region" description="Basic and acidic residues" evidence="1">
    <location>
        <begin position="11"/>
        <end position="21"/>
    </location>
</feature>
<protein>
    <submittedName>
        <fullName evidence="2">Uncharacterized protein</fullName>
    </submittedName>
</protein>
<organism evidence="2 3">
    <name type="scientific">Streptomyces olindensis</name>
    <dbReference type="NCBI Taxonomy" id="358823"/>
    <lineage>
        <taxon>Bacteria</taxon>
        <taxon>Bacillati</taxon>
        <taxon>Actinomycetota</taxon>
        <taxon>Actinomycetes</taxon>
        <taxon>Kitasatosporales</taxon>
        <taxon>Streptomycetaceae</taxon>
        <taxon>Streptomyces</taxon>
    </lineage>
</organism>
<evidence type="ECO:0000313" key="3">
    <source>
        <dbReference type="Proteomes" id="UP001550603"/>
    </source>
</evidence>
<name>A0ABV2XLX8_9ACTN</name>
<proteinExistence type="predicted"/>
<dbReference type="RefSeq" id="WP_359784399.1">
    <property type="nucleotide sequence ID" value="NZ_JBEYBN010000001.1"/>
</dbReference>
<reference evidence="2 3" key="1">
    <citation type="submission" date="2024-06" db="EMBL/GenBank/DDBJ databases">
        <title>The Natural Products Discovery Center: Release of the First 8490 Sequenced Strains for Exploring Actinobacteria Biosynthetic Diversity.</title>
        <authorList>
            <person name="Kalkreuter E."/>
            <person name="Kautsar S.A."/>
            <person name="Yang D."/>
            <person name="Bader C.D."/>
            <person name="Teijaro C.N."/>
            <person name="Fluegel L."/>
            <person name="Davis C.M."/>
            <person name="Simpson J.R."/>
            <person name="Lauterbach L."/>
            <person name="Steele A.D."/>
            <person name="Gui C."/>
            <person name="Meng S."/>
            <person name="Li G."/>
            <person name="Viehrig K."/>
            <person name="Ye F."/>
            <person name="Su P."/>
            <person name="Kiefer A.F."/>
            <person name="Nichols A."/>
            <person name="Cepeda A.J."/>
            <person name="Yan W."/>
            <person name="Fan B."/>
            <person name="Jiang Y."/>
            <person name="Adhikari A."/>
            <person name="Zheng C.-J."/>
            <person name="Schuster L."/>
            <person name="Cowan T.M."/>
            <person name="Smanski M.J."/>
            <person name="Chevrette M.G."/>
            <person name="De Carvalho L.P.S."/>
            <person name="Shen B."/>
        </authorList>
    </citation>
    <scope>NUCLEOTIDE SEQUENCE [LARGE SCALE GENOMIC DNA]</scope>
    <source>
        <strain evidence="2 3">NPDC019583</strain>
    </source>
</reference>
<gene>
    <name evidence="2" type="ORF">ABZ568_00815</name>
</gene>
<evidence type="ECO:0000256" key="1">
    <source>
        <dbReference type="SAM" id="MobiDB-lite"/>
    </source>
</evidence>
<dbReference type="Proteomes" id="UP001550603">
    <property type="component" value="Unassembled WGS sequence"/>
</dbReference>
<feature type="region of interest" description="Disordered" evidence="1">
    <location>
        <begin position="1"/>
        <end position="51"/>
    </location>
</feature>
<accession>A0ABV2XLX8</accession>
<keyword evidence="3" id="KW-1185">Reference proteome</keyword>
<sequence>MSPLGFPRPIPSDDPRLEGHATDYQASRGGHFPPQEKPAPGKPKSDEEGRR</sequence>
<evidence type="ECO:0000313" key="2">
    <source>
        <dbReference type="EMBL" id="MEU2265003.1"/>
    </source>
</evidence>